<dbReference type="EMBL" id="CM018031">
    <property type="protein sequence ID" value="KAA8548849.1"/>
    <property type="molecule type" value="Genomic_DNA"/>
</dbReference>
<feature type="domain" description="NB-ARC" evidence="7">
    <location>
        <begin position="176"/>
        <end position="343"/>
    </location>
</feature>
<evidence type="ECO:0000256" key="6">
    <source>
        <dbReference type="ARBA" id="ARBA00022840"/>
    </source>
</evidence>
<sequence length="927" mass="107301">MAEAVVSFVVERLGILLIDEAKFLSGVRDQVERVRVELRRMHCFLKDADTRQIESETVRNWVWEVKEISYDAEDAVETFIFQVASRRGRGIRIILKRVTCLLNEARLHRKIGLEIQAIQTKISDLTRSLQTYGIKDLKEGEGSSSASERRRLLRRSYSHVDEDDFVGLLNDVGILVAELVTKNTHCPLVSICGMGGLGKTTIAKKVYHHRDVRRHFDSFAWVCVSQQWKAQDILQEIVKKLIPEISNKEIMEMTVDELFKKVYEVQKQKKCLVVLDDIWSEDFWNILKNAFPNEKIGSKILLTTRNKDVALHVDPNGFLHQPRYLNEEESWELLQKKALRRRDGTDSRVDIELEKLGRKMAGQCGGLPLAVVVLGGVLATKHTLDEWETVNQNVNLYFRKGKGHDQEYSGVSDILALSYHDLPYQFKSCFLYLGNFPEDSEIPSEKLCQRLVAEDLVSFEEIEEEETRTDVAERYLHELAHRCMIQVQVKESTDRIKSCRLHDLMREFCLSKVKEENFLKVIDFRHGNEPVESTSSSTTRRIALYLPTNVDTFVLPTQGTTQHLRSALFFAPYGWIDELMPKMKSFFEDFKLLRVLDFGRGIQGILPKAIGKLLHLRYLSFNGSDFAGWASFIGKLKYLETLDLRVILGDISMPNRLWKMERLRHLYLPLCFSRRIRLDGLRDLEILVNFDSDQCDVRDLLKLTKLRKLKAAMEFNELGTIINYLSVTANYLRRSSFILTAKRFCSEEDLTLLCRLLECHHLYKLRLWGPIGKLPDDKHFSPRLTYILLGESRLEKDPMVTLGKVPNLRILILAADSFVGEEMVCSTMSFPQLRSLDLRALHNLEEWRVDEGAMPNLSTLRIEFCEKLKMVPDGLRFVTSLQEFTIFDMPKEFENRLRLENGEEGEDFYKVGHVPDVSIRHYSSLAE</sequence>
<evidence type="ECO:0000259" key="8">
    <source>
        <dbReference type="Pfam" id="PF18052"/>
    </source>
</evidence>
<dbReference type="InterPro" id="IPR002182">
    <property type="entry name" value="NB-ARC"/>
</dbReference>
<feature type="domain" description="Disease resistance R13L4/SHOC-2-like LRR" evidence="10">
    <location>
        <begin position="585"/>
        <end position="886"/>
    </location>
</feature>
<evidence type="ECO:0008006" key="13">
    <source>
        <dbReference type="Google" id="ProtNLM"/>
    </source>
</evidence>
<dbReference type="GO" id="GO:0098542">
    <property type="term" value="P:defense response to other organism"/>
    <property type="evidence" value="ECO:0007669"/>
    <property type="project" value="TreeGrafter"/>
</dbReference>
<proteinExistence type="inferred from homology"/>
<keyword evidence="5" id="KW-0611">Plant defense</keyword>
<dbReference type="AlphaFoldDB" id="A0A5J5C0T9"/>
<dbReference type="Pfam" id="PF23559">
    <property type="entry name" value="WHD_DRP"/>
    <property type="match status" value="1"/>
</dbReference>
<dbReference type="GO" id="GO:0005524">
    <property type="term" value="F:ATP binding"/>
    <property type="evidence" value="ECO:0007669"/>
    <property type="project" value="UniProtKB-KW"/>
</dbReference>
<dbReference type="GO" id="GO:0051607">
    <property type="term" value="P:defense response to virus"/>
    <property type="evidence" value="ECO:0007669"/>
    <property type="project" value="UniProtKB-ARBA"/>
</dbReference>
<keyword evidence="12" id="KW-1185">Reference proteome</keyword>
<dbReference type="Gene3D" id="3.40.50.300">
    <property type="entry name" value="P-loop containing nucleotide triphosphate hydrolases"/>
    <property type="match status" value="1"/>
</dbReference>
<feature type="domain" description="Disease resistance N-terminal" evidence="8">
    <location>
        <begin position="5"/>
        <end position="89"/>
    </location>
</feature>
<dbReference type="InterPro" id="IPR032675">
    <property type="entry name" value="LRR_dom_sf"/>
</dbReference>
<dbReference type="Gene3D" id="1.10.8.430">
    <property type="entry name" value="Helical domain of apoptotic protease-activating factors"/>
    <property type="match status" value="1"/>
</dbReference>
<dbReference type="InterPro" id="IPR041118">
    <property type="entry name" value="Rx_N"/>
</dbReference>
<dbReference type="OrthoDB" id="646178at2759"/>
<dbReference type="CDD" id="cd14798">
    <property type="entry name" value="RX-CC_like"/>
    <property type="match status" value="1"/>
</dbReference>
<evidence type="ECO:0000256" key="5">
    <source>
        <dbReference type="ARBA" id="ARBA00022821"/>
    </source>
</evidence>
<dbReference type="Pfam" id="PF18052">
    <property type="entry name" value="Rx_N"/>
    <property type="match status" value="1"/>
</dbReference>
<dbReference type="Proteomes" id="UP000325577">
    <property type="component" value="Linkage Group LG0"/>
</dbReference>
<dbReference type="Pfam" id="PF00931">
    <property type="entry name" value="NB-ARC"/>
    <property type="match status" value="1"/>
</dbReference>
<keyword evidence="4" id="KW-0547">Nucleotide-binding</keyword>
<gene>
    <name evidence="11" type="ORF">F0562_000533</name>
</gene>
<dbReference type="InterPro" id="IPR044974">
    <property type="entry name" value="Disease_R_plants"/>
</dbReference>
<reference evidence="11 12" key="1">
    <citation type="submission" date="2019-09" db="EMBL/GenBank/DDBJ databases">
        <title>A chromosome-level genome assembly of the Chinese tupelo Nyssa sinensis.</title>
        <authorList>
            <person name="Yang X."/>
            <person name="Kang M."/>
            <person name="Yang Y."/>
            <person name="Xiong H."/>
            <person name="Wang M."/>
            <person name="Zhang Z."/>
            <person name="Wang Z."/>
            <person name="Wu H."/>
            <person name="Ma T."/>
            <person name="Liu J."/>
            <person name="Xi Z."/>
        </authorList>
    </citation>
    <scope>NUCLEOTIDE SEQUENCE [LARGE SCALE GENOMIC DNA]</scope>
    <source>
        <strain evidence="11">J267</strain>
        <tissue evidence="11">Leaf</tissue>
    </source>
</reference>
<comment type="similarity">
    <text evidence="1">Belongs to the disease resistance NB-LRR family.</text>
</comment>
<dbReference type="SUPFAM" id="SSF52540">
    <property type="entry name" value="P-loop containing nucleoside triphosphate hydrolases"/>
    <property type="match status" value="1"/>
</dbReference>
<dbReference type="FunFam" id="3.40.50.300:FF:001091">
    <property type="entry name" value="Probable disease resistance protein At1g61300"/>
    <property type="match status" value="1"/>
</dbReference>
<dbReference type="FunFam" id="1.10.10.10:FF:000322">
    <property type="entry name" value="Probable disease resistance protein At1g63360"/>
    <property type="match status" value="1"/>
</dbReference>
<dbReference type="GO" id="GO:0043531">
    <property type="term" value="F:ADP binding"/>
    <property type="evidence" value="ECO:0007669"/>
    <property type="project" value="InterPro"/>
</dbReference>
<accession>A0A5J5C0T9</accession>
<evidence type="ECO:0000256" key="4">
    <source>
        <dbReference type="ARBA" id="ARBA00022741"/>
    </source>
</evidence>
<dbReference type="Gene3D" id="1.10.10.10">
    <property type="entry name" value="Winged helix-like DNA-binding domain superfamily/Winged helix DNA-binding domain"/>
    <property type="match status" value="1"/>
</dbReference>
<evidence type="ECO:0000256" key="2">
    <source>
        <dbReference type="ARBA" id="ARBA00022614"/>
    </source>
</evidence>
<dbReference type="Pfam" id="PF23598">
    <property type="entry name" value="LRR_14"/>
    <property type="match status" value="1"/>
</dbReference>
<protein>
    <recommendedName>
        <fullName evidence="13">AAA+ ATPase domain-containing protein</fullName>
    </recommendedName>
</protein>
<dbReference type="InterPro" id="IPR055414">
    <property type="entry name" value="LRR_R13L4/SHOC2-like"/>
</dbReference>
<evidence type="ECO:0000313" key="12">
    <source>
        <dbReference type="Proteomes" id="UP000325577"/>
    </source>
</evidence>
<dbReference type="PANTHER" id="PTHR23155">
    <property type="entry name" value="DISEASE RESISTANCE PROTEIN RP"/>
    <property type="match status" value="1"/>
</dbReference>
<dbReference type="InterPro" id="IPR042197">
    <property type="entry name" value="Apaf_helical"/>
</dbReference>
<dbReference type="InterPro" id="IPR027417">
    <property type="entry name" value="P-loop_NTPase"/>
</dbReference>
<evidence type="ECO:0000256" key="3">
    <source>
        <dbReference type="ARBA" id="ARBA00022737"/>
    </source>
</evidence>
<keyword evidence="3" id="KW-0677">Repeat</keyword>
<dbReference type="PRINTS" id="PR00364">
    <property type="entry name" value="DISEASERSIST"/>
</dbReference>
<name>A0A5J5C0T9_9ASTE</name>
<dbReference type="SUPFAM" id="SSF52058">
    <property type="entry name" value="L domain-like"/>
    <property type="match status" value="1"/>
</dbReference>
<dbReference type="InterPro" id="IPR036388">
    <property type="entry name" value="WH-like_DNA-bd_sf"/>
</dbReference>
<dbReference type="InterPro" id="IPR058922">
    <property type="entry name" value="WHD_DRP"/>
</dbReference>
<organism evidence="11 12">
    <name type="scientific">Nyssa sinensis</name>
    <dbReference type="NCBI Taxonomy" id="561372"/>
    <lineage>
        <taxon>Eukaryota</taxon>
        <taxon>Viridiplantae</taxon>
        <taxon>Streptophyta</taxon>
        <taxon>Embryophyta</taxon>
        <taxon>Tracheophyta</taxon>
        <taxon>Spermatophyta</taxon>
        <taxon>Magnoliopsida</taxon>
        <taxon>eudicotyledons</taxon>
        <taxon>Gunneridae</taxon>
        <taxon>Pentapetalae</taxon>
        <taxon>asterids</taxon>
        <taxon>Cornales</taxon>
        <taxon>Nyssaceae</taxon>
        <taxon>Nyssa</taxon>
    </lineage>
</organism>
<evidence type="ECO:0000256" key="1">
    <source>
        <dbReference type="ARBA" id="ARBA00008894"/>
    </source>
</evidence>
<evidence type="ECO:0000259" key="7">
    <source>
        <dbReference type="Pfam" id="PF00931"/>
    </source>
</evidence>
<dbReference type="InterPro" id="IPR038005">
    <property type="entry name" value="RX-like_CC"/>
</dbReference>
<evidence type="ECO:0000259" key="10">
    <source>
        <dbReference type="Pfam" id="PF23598"/>
    </source>
</evidence>
<evidence type="ECO:0000313" key="11">
    <source>
        <dbReference type="EMBL" id="KAA8548849.1"/>
    </source>
</evidence>
<dbReference type="FunFam" id="1.10.8.430:FF:000003">
    <property type="entry name" value="Probable disease resistance protein At5g66910"/>
    <property type="match status" value="1"/>
</dbReference>
<dbReference type="PANTHER" id="PTHR23155:SF1185">
    <property type="entry name" value="DISEASE RESISTANCE RPP8-LIKE PROTEIN 3-RELATED"/>
    <property type="match status" value="1"/>
</dbReference>
<keyword evidence="6" id="KW-0067">ATP-binding</keyword>
<dbReference type="Gene3D" id="3.80.10.10">
    <property type="entry name" value="Ribonuclease Inhibitor"/>
    <property type="match status" value="1"/>
</dbReference>
<dbReference type="Gene3D" id="1.20.5.4130">
    <property type="match status" value="1"/>
</dbReference>
<keyword evidence="2" id="KW-0433">Leucine-rich repeat</keyword>
<feature type="domain" description="Disease resistance protein winged helix" evidence="9">
    <location>
        <begin position="436"/>
        <end position="508"/>
    </location>
</feature>
<evidence type="ECO:0000259" key="9">
    <source>
        <dbReference type="Pfam" id="PF23559"/>
    </source>
</evidence>